<dbReference type="PANTHER" id="PTHR23416:SF76">
    <property type="entry name" value="ZN(II)2CYS6 TRANSCRIPTION FACTOR (EUROFUNG)"/>
    <property type="match status" value="1"/>
</dbReference>
<dbReference type="InterPro" id="IPR001451">
    <property type="entry name" value="Hexapep"/>
</dbReference>
<dbReference type="SUPFAM" id="SSF57701">
    <property type="entry name" value="Zn2/Cys6 DNA-binding domain"/>
    <property type="match status" value="1"/>
</dbReference>
<dbReference type="Pfam" id="PF00172">
    <property type="entry name" value="Zn_clus"/>
    <property type="match status" value="1"/>
</dbReference>
<evidence type="ECO:0000256" key="2">
    <source>
        <dbReference type="ARBA" id="ARBA00022679"/>
    </source>
</evidence>
<reference evidence="6 7" key="1">
    <citation type="journal article" date="2014" name="BMC Genomics">
        <title>Genome sequencing of four Aureobasidium pullulans varieties: biotechnological potential, stress tolerance, and description of new species.</title>
        <authorList>
            <person name="Gostin Ar C."/>
            <person name="Ohm R.A."/>
            <person name="Kogej T."/>
            <person name="Sonjak S."/>
            <person name="Turk M."/>
            <person name="Zajc J."/>
            <person name="Zalar P."/>
            <person name="Grube M."/>
            <person name="Sun H."/>
            <person name="Han J."/>
            <person name="Sharma A."/>
            <person name="Chiniquy J."/>
            <person name="Ngan C.Y."/>
            <person name="Lipzen A."/>
            <person name="Barry K."/>
            <person name="Grigoriev I.V."/>
            <person name="Gunde-Cimerman N."/>
        </authorList>
    </citation>
    <scope>NUCLEOTIDE SEQUENCE [LARGE SCALE GENOMIC DNA]</scope>
    <source>
        <strain evidence="6 7">EXF-2481</strain>
    </source>
</reference>
<dbReference type="InParanoid" id="A0A074YS06"/>
<evidence type="ECO:0000256" key="4">
    <source>
        <dbReference type="SAM" id="MobiDB-lite"/>
    </source>
</evidence>
<dbReference type="SMART" id="SM00066">
    <property type="entry name" value="GAL4"/>
    <property type="match status" value="1"/>
</dbReference>
<dbReference type="CDD" id="cd00067">
    <property type="entry name" value="GAL4"/>
    <property type="match status" value="1"/>
</dbReference>
<feature type="region of interest" description="Disordered" evidence="4">
    <location>
        <begin position="1"/>
        <end position="240"/>
    </location>
</feature>
<dbReference type="OrthoDB" id="25818at2759"/>
<dbReference type="EMBL" id="KL584749">
    <property type="protein sequence ID" value="KER00534.1"/>
    <property type="molecule type" value="Genomic_DNA"/>
</dbReference>
<dbReference type="STRING" id="1043005.A0A074YS06"/>
<evidence type="ECO:0000256" key="3">
    <source>
        <dbReference type="ARBA" id="ARBA00023242"/>
    </source>
</evidence>
<feature type="compositionally biased region" description="Basic and acidic residues" evidence="4">
    <location>
        <begin position="181"/>
        <end position="200"/>
    </location>
</feature>
<dbReference type="Proteomes" id="UP000030641">
    <property type="component" value="Unassembled WGS sequence"/>
</dbReference>
<dbReference type="PROSITE" id="PS50048">
    <property type="entry name" value="ZN2_CY6_FUNGAL_2"/>
    <property type="match status" value="1"/>
</dbReference>
<dbReference type="GeneID" id="25365162"/>
<dbReference type="GO" id="GO:0008374">
    <property type="term" value="F:O-acyltransferase activity"/>
    <property type="evidence" value="ECO:0007669"/>
    <property type="project" value="TreeGrafter"/>
</dbReference>
<dbReference type="InterPro" id="IPR051159">
    <property type="entry name" value="Hexapeptide_acetyltransf"/>
</dbReference>
<dbReference type="SUPFAM" id="SSF51161">
    <property type="entry name" value="Trimeric LpxA-like enzymes"/>
    <property type="match status" value="1"/>
</dbReference>
<dbReference type="InterPro" id="IPR024688">
    <property type="entry name" value="Mac_dom"/>
</dbReference>
<dbReference type="InterPro" id="IPR036864">
    <property type="entry name" value="Zn2-C6_fun-type_DNA-bd_sf"/>
</dbReference>
<feature type="compositionally biased region" description="Polar residues" evidence="4">
    <location>
        <begin position="372"/>
        <end position="389"/>
    </location>
</feature>
<accession>A0A074YS06</accession>
<dbReference type="Gene3D" id="4.10.240.10">
    <property type="entry name" value="Zn(2)-C6 fungal-type DNA-binding domain"/>
    <property type="match status" value="1"/>
</dbReference>
<dbReference type="HOGENOM" id="CLU_406500_0_0_1"/>
<dbReference type="OMA" id="ACNNCIR"/>
<organism evidence="6 7">
    <name type="scientific">Aureobasidium subglaciale (strain EXF-2481)</name>
    <name type="common">Aureobasidium pullulans var. subglaciale</name>
    <dbReference type="NCBI Taxonomy" id="1043005"/>
    <lineage>
        <taxon>Eukaryota</taxon>
        <taxon>Fungi</taxon>
        <taxon>Dikarya</taxon>
        <taxon>Ascomycota</taxon>
        <taxon>Pezizomycotina</taxon>
        <taxon>Dothideomycetes</taxon>
        <taxon>Dothideomycetidae</taxon>
        <taxon>Dothideales</taxon>
        <taxon>Saccotheciaceae</taxon>
        <taxon>Aureobasidium</taxon>
    </lineage>
</organism>
<dbReference type="InterPro" id="IPR011004">
    <property type="entry name" value="Trimer_LpxA-like_sf"/>
</dbReference>
<evidence type="ECO:0000259" key="5">
    <source>
        <dbReference type="PROSITE" id="PS50048"/>
    </source>
</evidence>
<dbReference type="Pfam" id="PF12464">
    <property type="entry name" value="Mac"/>
    <property type="match status" value="1"/>
</dbReference>
<keyword evidence="3" id="KW-0539">Nucleus</keyword>
<feature type="compositionally biased region" description="Polar residues" evidence="4">
    <location>
        <begin position="29"/>
        <end position="46"/>
    </location>
</feature>
<dbReference type="GO" id="GO:0016407">
    <property type="term" value="F:acetyltransferase activity"/>
    <property type="evidence" value="ECO:0007669"/>
    <property type="project" value="InterPro"/>
</dbReference>
<dbReference type="GO" id="GO:0000981">
    <property type="term" value="F:DNA-binding transcription factor activity, RNA polymerase II-specific"/>
    <property type="evidence" value="ECO:0007669"/>
    <property type="project" value="InterPro"/>
</dbReference>
<dbReference type="AlphaFoldDB" id="A0A074YS06"/>
<evidence type="ECO:0000313" key="6">
    <source>
        <dbReference type="EMBL" id="KER00534.1"/>
    </source>
</evidence>
<sequence>MAAVKPSFEAEDSGMGRGAEESSAAVKFTTVNGNKGAASPSQTTSFRPDPSALVIPHQHQALPGQAPPLERKQKPLFVDSEDNRPIFHEDPPFRSPANQSTRAGKRKRSGEAFNTSPEFASPPPQREDTFQQPIKTRSPTRSLPPLMQLQEGEPQHALRDQVPSWRQQRLSPGQTEMQLEDAMRRDSHMLQTRHDQHDGSDSPQMEADMQSEQESEMQNDSLSGRKGPAQRRRFSQRTKTGCHTCRRRKKKCDEAKPQCTNCTRGGFPCEGYGPKHELNVKLPSKTVPLQAKSVEGHAFPAHRQSAPGAAAEHWLEAQRRFSYDARPQPFSDNIRYTPNNGPRTIAPPEHESPFPSDRFSRSNHPDKPRAPPSSSRFGMSAPSIMTETNGGSLSHSSGAGTTSLGSAFDTPRAILATRLAMNPPPGVYHSSGPSEKDNMLNGRDYRHFTDPELLSDRAWCRLAIERYNKASKPSFDIDMDGRMRLFRQILQPDRLLHQADSRNHPIGTIGSKILIEAPFKCEYGYNIHIADNVVIQAGCVMYDPCAITIGRGTIVGPNVKFYGLGPDTRLDARVRNGSDGKLRGGKIMIEEDCFIGGDVVIMPNVIIGRECVVEPGTVVSSNIQPGKVVAGNPMRIIRDVVPIPNQEEEYNRVEPSMLGSLWPAERSYNRDARMGM</sequence>
<dbReference type="Gene3D" id="2.160.10.10">
    <property type="entry name" value="Hexapeptide repeat proteins"/>
    <property type="match status" value="1"/>
</dbReference>
<dbReference type="PANTHER" id="PTHR23416">
    <property type="entry name" value="SIALIC ACID SYNTHASE-RELATED"/>
    <property type="match status" value="1"/>
</dbReference>
<gene>
    <name evidence="6" type="ORF">AUEXF2481DRAFT_34753</name>
</gene>
<feature type="region of interest" description="Disordered" evidence="4">
    <location>
        <begin position="325"/>
        <end position="405"/>
    </location>
</feature>
<feature type="compositionally biased region" description="Basic and acidic residues" evidence="4">
    <location>
        <begin position="81"/>
        <end position="92"/>
    </location>
</feature>
<feature type="compositionally biased region" description="Polar residues" evidence="4">
    <location>
        <begin position="130"/>
        <end position="141"/>
    </location>
</feature>
<feature type="compositionally biased region" description="Basic and acidic residues" evidence="4">
    <location>
        <begin position="348"/>
        <end position="369"/>
    </location>
</feature>
<dbReference type="PROSITE" id="PS00463">
    <property type="entry name" value="ZN2_CY6_FUNGAL_1"/>
    <property type="match status" value="1"/>
</dbReference>
<feature type="compositionally biased region" description="Polar residues" evidence="4">
    <location>
        <begin position="164"/>
        <end position="177"/>
    </location>
</feature>
<name>A0A074YS06_AURSE</name>
<protein>
    <recommendedName>
        <fullName evidence="5">Zn(2)-C6 fungal-type domain-containing protein</fullName>
    </recommendedName>
</protein>
<dbReference type="InterPro" id="IPR001138">
    <property type="entry name" value="Zn2Cys6_DnaBD"/>
</dbReference>
<keyword evidence="2" id="KW-0808">Transferase</keyword>
<comment type="similarity">
    <text evidence="1">Belongs to the transferase hexapeptide repeat family.</text>
</comment>
<proteinExistence type="inferred from homology"/>
<feature type="compositionally biased region" description="Low complexity" evidence="4">
    <location>
        <begin position="390"/>
        <end position="405"/>
    </location>
</feature>
<feature type="compositionally biased region" description="Polar residues" evidence="4">
    <location>
        <begin position="330"/>
        <end position="342"/>
    </location>
</feature>
<dbReference type="Pfam" id="PF00132">
    <property type="entry name" value="Hexapep"/>
    <property type="match status" value="1"/>
</dbReference>
<dbReference type="RefSeq" id="XP_013349035.1">
    <property type="nucleotide sequence ID" value="XM_013493581.1"/>
</dbReference>
<feature type="domain" description="Zn(2)-C6 fungal-type" evidence="5">
    <location>
        <begin position="241"/>
        <end position="269"/>
    </location>
</feature>
<dbReference type="GO" id="GO:0008270">
    <property type="term" value="F:zinc ion binding"/>
    <property type="evidence" value="ECO:0007669"/>
    <property type="project" value="InterPro"/>
</dbReference>
<evidence type="ECO:0000313" key="7">
    <source>
        <dbReference type="Proteomes" id="UP000030641"/>
    </source>
</evidence>
<evidence type="ECO:0000256" key="1">
    <source>
        <dbReference type="ARBA" id="ARBA00007274"/>
    </source>
</evidence>
<keyword evidence="7" id="KW-1185">Reference proteome</keyword>